<name>A0A4R4ZCW7_9ACTN</name>
<evidence type="ECO:0000313" key="3">
    <source>
        <dbReference type="Proteomes" id="UP000295302"/>
    </source>
</evidence>
<keyword evidence="3" id="KW-1185">Reference proteome</keyword>
<sequence length="75" mass="7771">MGAAGAGDPAEHPGPRDGSITVWLDGRKVLSQADPVFRSTAELKIDGVFFSTFFGGDDASWSSQAGQHVDFAGSS</sequence>
<dbReference type="AlphaFoldDB" id="A0A4R4ZCW7"/>
<protein>
    <recommendedName>
        <fullName evidence="1">Polysaccharide lyase 14 domain-containing protein</fullName>
    </recommendedName>
</protein>
<accession>A0A4R4ZCW7</accession>
<dbReference type="PANTHER" id="PTHR40124">
    <property type="match status" value="1"/>
</dbReference>
<feature type="domain" description="Polysaccharide lyase 14" evidence="1">
    <location>
        <begin position="12"/>
        <end position="72"/>
    </location>
</feature>
<reference evidence="2 3" key="1">
    <citation type="submission" date="2019-03" db="EMBL/GenBank/DDBJ databases">
        <title>Draft genome sequences of novel Actinobacteria.</title>
        <authorList>
            <person name="Sahin N."/>
            <person name="Ay H."/>
            <person name="Saygin H."/>
        </authorList>
    </citation>
    <scope>NUCLEOTIDE SEQUENCE [LARGE SCALE GENOMIC DNA]</scope>
    <source>
        <strain evidence="2 3">CH32</strain>
    </source>
</reference>
<dbReference type="OrthoDB" id="7552220at2"/>
<evidence type="ECO:0000259" key="1">
    <source>
        <dbReference type="Pfam" id="PF21294"/>
    </source>
</evidence>
<evidence type="ECO:0000313" key="2">
    <source>
        <dbReference type="EMBL" id="TDD56253.1"/>
    </source>
</evidence>
<dbReference type="InterPro" id="IPR048958">
    <property type="entry name" value="Polysacc_lyase_14"/>
</dbReference>
<proteinExistence type="predicted"/>
<dbReference type="Pfam" id="PF21294">
    <property type="entry name" value="Polysacc_lyase_14"/>
    <property type="match status" value="1"/>
</dbReference>
<dbReference type="PANTHER" id="PTHR40124:SF1">
    <property type="entry name" value="DISAGGREGATASE RELATED REPEAT PROTEIN"/>
    <property type="match status" value="1"/>
</dbReference>
<gene>
    <name evidence="2" type="ORF">E1286_02770</name>
</gene>
<dbReference type="Gene3D" id="2.60.120.200">
    <property type="match status" value="1"/>
</dbReference>
<organism evidence="2 3">
    <name type="scientific">Nonomuraea terrae</name>
    <dbReference type="NCBI Taxonomy" id="2530383"/>
    <lineage>
        <taxon>Bacteria</taxon>
        <taxon>Bacillati</taxon>
        <taxon>Actinomycetota</taxon>
        <taxon>Actinomycetes</taxon>
        <taxon>Streptosporangiales</taxon>
        <taxon>Streptosporangiaceae</taxon>
        <taxon>Nonomuraea</taxon>
    </lineage>
</organism>
<dbReference type="EMBL" id="SMKQ01000004">
    <property type="protein sequence ID" value="TDD56253.1"/>
    <property type="molecule type" value="Genomic_DNA"/>
</dbReference>
<dbReference type="Proteomes" id="UP000295302">
    <property type="component" value="Unassembled WGS sequence"/>
</dbReference>
<comment type="caution">
    <text evidence="2">The sequence shown here is derived from an EMBL/GenBank/DDBJ whole genome shotgun (WGS) entry which is preliminary data.</text>
</comment>